<dbReference type="InterPro" id="IPR002603">
    <property type="entry name" value="ET_repeat"/>
</dbReference>
<gene>
    <name evidence="1" type="ORF">NBR_LOCUS21072</name>
</gene>
<evidence type="ECO:0000313" key="2">
    <source>
        <dbReference type="Proteomes" id="UP000271162"/>
    </source>
</evidence>
<dbReference type="AlphaFoldDB" id="A0A0N4YUZ9"/>
<proteinExistence type="predicted"/>
<dbReference type="Pfam" id="PF01684">
    <property type="entry name" value="ET"/>
    <property type="match status" value="3"/>
</dbReference>
<protein>
    <submittedName>
        <fullName evidence="3">ET module</fullName>
    </submittedName>
</protein>
<organism evidence="3">
    <name type="scientific">Nippostrongylus brasiliensis</name>
    <name type="common">Rat hookworm</name>
    <dbReference type="NCBI Taxonomy" id="27835"/>
    <lineage>
        <taxon>Eukaryota</taxon>
        <taxon>Metazoa</taxon>
        <taxon>Ecdysozoa</taxon>
        <taxon>Nematoda</taxon>
        <taxon>Chromadorea</taxon>
        <taxon>Rhabditida</taxon>
        <taxon>Rhabditina</taxon>
        <taxon>Rhabditomorpha</taxon>
        <taxon>Strongyloidea</taxon>
        <taxon>Heligmosomidae</taxon>
        <taxon>Nippostrongylus</taxon>
    </lineage>
</organism>
<reference evidence="1 2" key="2">
    <citation type="submission" date="2018-11" db="EMBL/GenBank/DDBJ databases">
        <authorList>
            <consortium name="Pathogen Informatics"/>
        </authorList>
    </citation>
    <scope>NUCLEOTIDE SEQUENCE [LARGE SCALE GENOMIC DNA]</scope>
</reference>
<name>A0A0N4YUZ9_NIPBR</name>
<sequence length="263" mass="27556">MTNQCSTVEAGLSGCCCNTDACLSPRRSPDNPLVCYVGLYAPKAKVNVGAEVICNGMCSSLNTMVNGDNVTSFQCVDNSSPDNPLVCYVGLYAPKAKVNVGAEVICNGMCSSLNTMVNGDNACCCDSSNNCNVANYTMIKPPPPSVPSSPISCWSGIYVNGVAVTKSGYLGTNNRDCATLPGDRELEACCCDDYDNCNTKFPNNPLTCYVGLNAPKAGINVGAETICMGMCASLNGMMNGDNVTAFHCVPKSVCKYVLGYIFG</sequence>
<evidence type="ECO:0000313" key="1">
    <source>
        <dbReference type="EMBL" id="VDL84813.1"/>
    </source>
</evidence>
<dbReference type="Proteomes" id="UP000271162">
    <property type="component" value="Unassembled WGS sequence"/>
</dbReference>
<reference evidence="3" key="1">
    <citation type="submission" date="2017-02" db="UniProtKB">
        <authorList>
            <consortium name="WormBaseParasite"/>
        </authorList>
    </citation>
    <scope>IDENTIFICATION</scope>
</reference>
<accession>A0A0N4YUZ9</accession>
<dbReference type="WBParaSite" id="NBR_0002107101-mRNA-1">
    <property type="protein sequence ID" value="NBR_0002107101-mRNA-1"/>
    <property type="gene ID" value="NBR_0002107101"/>
</dbReference>
<dbReference type="EMBL" id="UYSL01025874">
    <property type="protein sequence ID" value="VDL84813.1"/>
    <property type="molecule type" value="Genomic_DNA"/>
</dbReference>
<evidence type="ECO:0000313" key="3">
    <source>
        <dbReference type="WBParaSite" id="NBR_0002107101-mRNA-1"/>
    </source>
</evidence>
<keyword evidence="2" id="KW-1185">Reference proteome</keyword>